<dbReference type="Proteomes" id="UP000023067">
    <property type="component" value="Unassembled WGS sequence"/>
</dbReference>
<dbReference type="RefSeq" id="WP_051486865.1">
    <property type="nucleotide sequence ID" value="NZ_BAAAOW010000004.1"/>
</dbReference>
<dbReference type="GO" id="GO:0003677">
    <property type="term" value="F:DNA binding"/>
    <property type="evidence" value="ECO:0007669"/>
    <property type="project" value="UniProtKB-KW"/>
</dbReference>
<dbReference type="PATRIC" id="fig|396014.3.peg.2254"/>
<dbReference type="SUPFAM" id="SSF46785">
    <property type="entry name" value="Winged helix' DNA-binding domain"/>
    <property type="match status" value="1"/>
</dbReference>
<dbReference type="InterPro" id="IPR036390">
    <property type="entry name" value="WH_DNA-bd_sf"/>
</dbReference>
<keyword evidence="3" id="KW-0238">DNA-binding</keyword>
<dbReference type="HOGENOM" id="CLU_039613_6_0_11"/>
<gene>
    <name evidence="6" type="ORF">BF93_01075</name>
</gene>
<feature type="domain" description="HTH lysR-type" evidence="5">
    <location>
        <begin position="2"/>
        <end position="59"/>
    </location>
</feature>
<dbReference type="GO" id="GO:0003700">
    <property type="term" value="F:DNA-binding transcription factor activity"/>
    <property type="evidence" value="ECO:0007669"/>
    <property type="project" value="InterPro"/>
</dbReference>
<evidence type="ECO:0000259" key="5">
    <source>
        <dbReference type="PROSITE" id="PS50931"/>
    </source>
</evidence>
<organism evidence="6 7">
    <name type="scientific">Brachybacterium phenoliresistens</name>
    <dbReference type="NCBI Taxonomy" id="396014"/>
    <lineage>
        <taxon>Bacteria</taxon>
        <taxon>Bacillati</taxon>
        <taxon>Actinomycetota</taxon>
        <taxon>Actinomycetes</taxon>
        <taxon>Micrococcales</taxon>
        <taxon>Dermabacteraceae</taxon>
        <taxon>Brachybacterium</taxon>
    </lineage>
</organism>
<reference evidence="6 7" key="1">
    <citation type="submission" date="2014-02" db="EMBL/GenBank/DDBJ databases">
        <title>Genome sequence of Brachybacterium phenoliresistens strain W13A50.</title>
        <authorList>
            <person name="Wang X."/>
        </authorList>
    </citation>
    <scope>NUCLEOTIDE SEQUENCE [LARGE SCALE GENOMIC DNA]</scope>
    <source>
        <strain evidence="6 7">W13A50</strain>
    </source>
</reference>
<dbReference type="OrthoDB" id="4131546at2"/>
<dbReference type="PROSITE" id="PS50931">
    <property type="entry name" value="HTH_LYSR"/>
    <property type="match status" value="1"/>
</dbReference>
<protein>
    <submittedName>
        <fullName evidence="6">LysR family transcriptional regulator</fullName>
    </submittedName>
</protein>
<comment type="similarity">
    <text evidence="1">Belongs to the LysR transcriptional regulatory family.</text>
</comment>
<dbReference type="Pfam" id="PF03466">
    <property type="entry name" value="LysR_substrate"/>
    <property type="match status" value="1"/>
</dbReference>
<evidence type="ECO:0000313" key="7">
    <source>
        <dbReference type="Proteomes" id="UP000023067"/>
    </source>
</evidence>
<evidence type="ECO:0000313" key="6">
    <source>
        <dbReference type="EMBL" id="EWS80984.1"/>
    </source>
</evidence>
<keyword evidence="4" id="KW-0804">Transcription</keyword>
<evidence type="ECO:0000256" key="1">
    <source>
        <dbReference type="ARBA" id="ARBA00009437"/>
    </source>
</evidence>
<dbReference type="EMBL" id="JDYK01000010">
    <property type="protein sequence ID" value="EWS80984.1"/>
    <property type="molecule type" value="Genomic_DNA"/>
</dbReference>
<dbReference type="Gene3D" id="3.40.190.10">
    <property type="entry name" value="Periplasmic binding protein-like II"/>
    <property type="match status" value="2"/>
</dbReference>
<comment type="caution">
    <text evidence="6">The sequence shown here is derived from an EMBL/GenBank/DDBJ whole genome shotgun (WGS) entry which is preliminary data.</text>
</comment>
<proteinExistence type="inferred from homology"/>
<dbReference type="STRING" id="396014.BF93_01075"/>
<dbReference type="InterPro" id="IPR005119">
    <property type="entry name" value="LysR_subst-bd"/>
</dbReference>
<dbReference type="SUPFAM" id="SSF53850">
    <property type="entry name" value="Periplasmic binding protein-like II"/>
    <property type="match status" value="1"/>
</dbReference>
<dbReference type="AlphaFoldDB" id="Z9JS07"/>
<dbReference type="eggNOG" id="COG0583">
    <property type="taxonomic scope" value="Bacteria"/>
</dbReference>
<dbReference type="InterPro" id="IPR036388">
    <property type="entry name" value="WH-like_DNA-bd_sf"/>
</dbReference>
<evidence type="ECO:0000256" key="4">
    <source>
        <dbReference type="ARBA" id="ARBA00023163"/>
    </source>
</evidence>
<evidence type="ECO:0000256" key="2">
    <source>
        <dbReference type="ARBA" id="ARBA00023015"/>
    </source>
</evidence>
<dbReference type="GO" id="GO:0032993">
    <property type="term" value="C:protein-DNA complex"/>
    <property type="evidence" value="ECO:0007669"/>
    <property type="project" value="TreeGrafter"/>
</dbReference>
<name>Z9JS07_9MICO</name>
<dbReference type="PANTHER" id="PTHR30346">
    <property type="entry name" value="TRANSCRIPTIONAL DUAL REGULATOR HCAR-RELATED"/>
    <property type="match status" value="1"/>
</dbReference>
<dbReference type="Gene3D" id="1.10.10.10">
    <property type="entry name" value="Winged helix-like DNA-binding domain superfamily/Winged helix DNA-binding domain"/>
    <property type="match status" value="1"/>
</dbReference>
<keyword evidence="2" id="KW-0805">Transcription regulation</keyword>
<dbReference type="InterPro" id="IPR000847">
    <property type="entry name" value="LysR_HTH_N"/>
</dbReference>
<sequence length="317" mass="34101">MIDPLKLRVLRSVVETGSIRASAEALGYTPSAVSQHLSALKRETGLELIERSGRGIVVTPAGRVLAEEAGAALEALDALARTARNLREGRTGSLSFAYASSVAAQWVPVIAQDVRSRFPDLALELTLRDCTRGWPPGYVPDVVICDDSTDLPTPRYQVIDLIEEGYSALVGLDHPLAGRSSVPISALAEYAWATDDPPDSVWFDRIGSACRAAGFSPNIEVNPPDFSVVLGFVASGDFVSVQPTLITLGLRPDVVAIPLDGMGPRRRLRVIVHEGVQHNPAAQHIIRRTREMARDYVRSVPDVLDLTAPREGATLGA</sequence>
<accession>Z9JS07</accession>
<dbReference type="Pfam" id="PF00126">
    <property type="entry name" value="HTH_1"/>
    <property type="match status" value="1"/>
</dbReference>
<evidence type="ECO:0000256" key="3">
    <source>
        <dbReference type="ARBA" id="ARBA00023125"/>
    </source>
</evidence>
<keyword evidence="7" id="KW-1185">Reference proteome</keyword>
<dbReference type="PANTHER" id="PTHR30346:SF29">
    <property type="entry name" value="LYSR SUBSTRATE-BINDING"/>
    <property type="match status" value="1"/>
</dbReference>